<dbReference type="RefSeq" id="WP_377030285.1">
    <property type="nucleotide sequence ID" value="NZ_JBHOMY010000047.1"/>
</dbReference>
<dbReference type="Proteomes" id="UP001593940">
    <property type="component" value="Unassembled WGS sequence"/>
</dbReference>
<accession>A0ABV6YAK0</accession>
<comment type="caution">
    <text evidence="2">The sequence shown here is derived from an EMBL/GenBank/DDBJ whole genome shotgun (WGS) entry which is preliminary data.</text>
</comment>
<reference evidence="2 3" key="1">
    <citation type="submission" date="2024-09" db="EMBL/GenBank/DDBJ databases">
        <title>Nodulacao em especies de Leguminosae Basais da Amazonia e Caracterizacao dos Rizobios e Bacterias Associadas aos Nodulos.</title>
        <authorList>
            <person name="Jambeiro I.C.A."/>
            <person name="Lopes I.S."/>
            <person name="Aguiar E.R.G.R."/>
            <person name="Santos A.F.J."/>
            <person name="Dos Santos J.M.F."/>
            <person name="Gross E."/>
        </authorList>
    </citation>
    <scope>NUCLEOTIDE SEQUENCE [LARGE SCALE GENOMIC DNA]</scope>
    <source>
        <strain evidence="2 3">BRUESC1165</strain>
    </source>
</reference>
<name>A0ABV6YAK0_9HYPH</name>
<organism evidence="2 3">
    <name type="scientific">Microvirga arabica</name>
    <dbReference type="NCBI Taxonomy" id="1128671"/>
    <lineage>
        <taxon>Bacteria</taxon>
        <taxon>Pseudomonadati</taxon>
        <taxon>Pseudomonadota</taxon>
        <taxon>Alphaproteobacteria</taxon>
        <taxon>Hyphomicrobiales</taxon>
        <taxon>Methylobacteriaceae</taxon>
        <taxon>Microvirga</taxon>
    </lineage>
</organism>
<proteinExistence type="predicted"/>
<evidence type="ECO:0008006" key="4">
    <source>
        <dbReference type="Google" id="ProtNLM"/>
    </source>
</evidence>
<evidence type="ECO:0000256" key="1">
    <source>
        <dbReference type="SAM" id="MobiDB-lite"/>
    </source>
</evidence>
<feature type="region of interest" description="Disordered" evidence="1">
    <location>
        <begin position="108"/>
        <end position="128"/>
    </location>
</feature>
<sequence length="128" mass="12804">MLTTVTAFVLHGGVMAGLHAHSAVSVESWEAAARINGSPQPDGRDGHGAAGVRTSDICACALLVPDHDGTGPNHLSHCGTVCGMALPPFGPGAATATATATRLAMVSQQGSGANPDGLKRPPRTFGII</sequence>
<dbReference type="EMBL" id="JBHOMY010000047">
    <property type="protein sequence ID" value="MFC1458289.1"/>
    <property type="molecule type" value="Genomic_DNA"/>
</dbReference>
<gene>
    <name evidence="2" type="ORF">ACETIH_16610</name>
</gene>
<keyword evidence="3" id="KW-1185">Reference proteome</keyword>
<evidence type="ECO:0000313" key="3">
    <source>
        <dbReference type="Proteomes" id="UP001593940"/>
    </source>
</evidence>
<protein>
    <recommendedName>
        <fullName evidence="4">Secreted protein</fullName>
    </recommendedName>
</protein>
<evidence type="ECO:0000313" key="2">
    <source>
        <dbReference type="EMBL" id="MFC1458289.1"/>
    </source>
</evidence>